<sequence>MDSDKGLLVPVNYNERWKTYDDDCWKYVGLNNRYVRVKASTTYIELIHLIFVETGINRDDNIIEVHGWMSYPVKEMSPPFLLMKDTDISTFIELNAKQDFVVPLCISTSSKPKSSRPPNVEVLHCQKLSVNQPVKAQYGFEMVELDDCEMVRLDDIKFTNPIDGLKVDDVMEEHDSNNEDNDDEEYDDEDDGFGRRGPFDYDYDEEDDGYVRRDPFEHAVEFDSYFRVYLESHPLMLVNLEENEGLMSLNLEENEGSTPPLAENHICVEEYSNPPPDSQGNSAPADENTPIQKGTKRSRGTPQGKKIVSSDAQSTNIHVMQDFKVGEIVKSKAELIVRARVQSVKHLIVDGLFNLMRSIIVAQLI</sequence>
<evidence type="ECO:0000313" key="3">
    <source>
        <dbReference type="Proteomes" id="UP001454036"/>
    </source>
</evidence>
<feature type="compositionally biased region" description="Acidic residues" evidence="1">
    <location>
        <begin position="178"/>
        <end position="191"/>
    </location>
</feature>
<reference evidence="2 3" key="1">
    <citation type="submission" date="2024-01" db="EMBL/GenBank/DDBJ databases">
        <title>The complete chloroplast genome sequence of Lithospermum erythrorhizon: insights into the phylogenetic relationship among Boraginaceae species and the maternal lineages of purple gromwells.</title>
        <authorList>
            <person name="Okada T."/>
            <person name="Watanabe K."/>
        </authorList>
    </citation>
    <scope>NUCLEOTIDE SEQUENCE [LARGE SCALE GENOMIC DNA]</scope>
</reference>
<proteinExistence type="predicted"/>
<dbReference type="Proteomes" id="UP001454036">
    <property type="component" value="Unassembled WGS sequence"/>
</dbReference>
<dbReference type="AlphaFoldDB" id="A0AAV3NNU4"/>
<name>A0AAV3NNU4_LITER</name>
<accession>A0AAV3NNU4</accession>
<evidence type="ECO:0000256" key="1">
    <source>
        <dbReference type="SAM" id="MobiDB-lite"/>
    </source>
</evidence>
<protein>
    <submittedName>
        <fullName evidence="2">Uncharacterized protein</fullName>
    </submittedName>
</protein>
<feature type="region of interest" description="Disordered" evidence="1">
    <location>
        <begin position="167"/>
        <end position="207"/>
    </location>
</feature>
<organism evidence="2 3">
    <name type="scientific">Lithospermum erythrorhizon</name>
    <name type="common">Purple gromwell</name>
    <name type="synonym">Lithospermum officinale var. erythrorhizon</name>
    <dbReference type="NCBI Taxonomy" id="34254"/>
    <lineage>
        <taxon>Eukaryota</taxon>
        <taxon>Viridiplantae</taxon>
        <taxon>Streptophyta</taxon>
        <taxon>Embryophyta</taxon>
        <taxon>Tracheophyta</taxon>
        <taxon>Spermatophyta</taxon>
        <taxon>Magnoliopsida</taxon>
        <taxon>eudicotyledons</taxon>
        <taxon>Gunneridae</taxon>
        <taxon>Pentapetalae</taxon>
        <taxon>asterids</taxon>
        <taxon>lamiids</taxon>
        <taxon>Boraginales</taxon>
        <taxon>Boraginaceae</taxon>
        <taxon>Boraginoideae</taxon>
        <taxon>Lithospermeae</taxon>
        <taxon>Lithospermum</taxon>
    </lineage>
</organism>
<keyword evidence="3" id="KW-1185">Reference proteome</keyword>
<feature type="region of interest" description="Disordered" evidence="1">
    <location>
        <begin position="268"/>
        <end position="311"/>
    </location>
</feature>
<gene>
    <name evidence="2" type="ORF">LIER_02252</name>
</gene>
<feature type="compositionally biased region" description="Basic and acidic residues" evidence="1">
    <location>
        <begin position="167"/>
        <end position="177"/>
    </location>
</feature>
<comment type="caution">
    <text evidence="2">The sequence shown here is derived from an EMBL/GenBank/DDBJ whole genome shotgun (WGS) entry which is preliminary data.</text>
</comment>
<dbReference type="EMBL" id="BAABME010000241">
    <property type="protein sequence ID" value="GAA0141010.1"/>
    <property type="molecule type" value="Genomic_DNA"/>
</dbReference>
<evidence type="ECO:0000313" key="2">
    <source>
        <dbReference type="EMBL" id="GAA0141010.1"/>
    </source>
</evidence>